<sequence length="228" mass="23964">MVGDDPDAAAADDEGPDPHADQPVVTAGAPSVAAEVAVILVHGRGATADGVVNLAESFYRHGVAFFAPQASRSRWFPYDARGEVERNEPHLSSAVDAVERALAQAGATGIPAERTVLFGFSQGAAVVTELLRRRPRRLGGVVVLSGSFVGPEDREFPEAAGSLAGTPVFVASGDADEYVPVDRVGATADLFRALDGDVTERIYEGLEHGISEAEFDVIRGLLDELLEN</sequence>
<feature type="compositionally biased region" description="Acidic residues" evidence="3">
    <location>
        <begin position="1"/>
        <end position="15"/>
    </location>
</feature>
<keyword evidence="2 5" id="KW-0378">Hydrolase</keyword>
<evidence type="ECO:0000259" key="4">
    <source>
        <dbReference type="Pfam" id="PF02230"/>
    </source>
</evidence>
<dbReference type="InterPro" id="IPR029058">
    <property type="entry name" value="AB_hydrolase_fold"/>
</dbReference>
<accession>A0ABD6DE84</accession>
<protein>
    <submittedName>
        <fullName evidence="5">Alpha/beta hydrolase</fullName>
    </submittedName>
</protein>
<proteinExistence type="inferred from homology"/>
<organism evidence="5 6">
    <name type="scientific">Haloarchaeobius litoreus</name>
    <dbReference type="NCBI Taxonomy" id="755306"/>
    <lineage>
        <taxon>Archaea</taxon>
        <taxon>Methanobacteriati</taxon>
        <taxon>Methanobacteriota</taxon>
        <taxon>Stenosarchaea group</taxon>
        <taxon>Halobacteria</taxon>
        <taxon>Halobacteriales</taxon>
        <taxon>Halorubellaceae</taxon>
        <taxon>Haloarchaeobius</taxon>
    </lineage>
</organism>
<feature type="domain" description="Phospholipase/carboxylesterase/thioesterase" evidence="4">
    <location>
        <begin position="30"/>
        <end position="220"/>
    </location>
</feature>
<keyword evidence="6" id="KW-1185">Reference proteome</keyword>
<dbReference type="Proteomes" id="UP001597034">
    <property type="component" value="Unassembled WGS sequence"/>
</dbReference>
<dbReference type="PANTHER" id="PTHR10655">
    <property type="entry name" value="LYSOPHOSPHOLIPASE-RELATED"/>
    <property type="match status" value="1"/>
</dbReference>
<dbReference type="InterPro" id="IPR050565">
    <property type="entry name" value="LYPA1-2/EST-like"/>
</dbReference>
<dbReference type="SUPFAM" id="SSF53474">
    <property type="entry name" value="alpha/beta-Hydrolases"/>
    <property type="match status" value="1"/>
</dbReference>
<dbReference type="InterPro" id="IPR003140">
    <property type="entry name" value="PLipase/COase/thioEstase"/>
</dbReference>
<name>A0ABD6DE84_9EURY</name>
<evidence type="ECO:0000313" key="6">
    <source>
        <dbReference type="Proteomes" id="UP001597034"/>
    </source>
</evidence>
<dbReference type="Gene3D" id="3.40.50.1820">
    <property type="entry name" value="alpha/beta hydrolase"/>
    <property type="match status" value="1"/>
</dbReference>
<dbReference type="RefSeq" id="WP_256399808.1">
    <property type="nucleotide sequence ID" value="NZ_JANHJR010000002.1"/>
</dbReference>
<dbReference type="GO" id="GO:0016787">
    <property type="term" value="F:hydrolase activity"/>
    <property type="evidence" value="ECO:0007669"/>
    <property type="project" value="UniProtKB-KW"/>
</dbReference>
<dbReference type="PANTHER" id="PTHR10655:SF17">
    <property type="entry name" value="LYSOPHOSPHOLIPASE-LIKE PROTEIN 1"/>
    <property type="match status" value="1"/>
</dbReference>
<evidence type="ECO:0000313" key="5">
    <source>
        <dbReference type="EMBL" id="MFD1644542.1"/>
    </source>
</evidence>
<dbReference type="Pfam" id="PF02230">
    <property type="entry name" value="Abhydrolase_2"/>
    <property type="match status" value="1"/>
</dbReference>
<evidence type="ECO:0000256" key="2">
    <source>
        <dbReference type="ARBA" id="ARBA00022801"/>
    </source>
</evidence>
<comment type="similarity">
    <text evidence="1">Belongs to the AB hydrolase superfamily. AB hydrolase 2 family.</text>
</comment>
<reference evidence="5 6" key="1">
    <citation type="journal article" date="2019" name="Int. J. Syst. Evol. Microbiol.">
        <title>The Global Catalogue of Microorganisms (GCM) 10K type strain sequencing project: providing services to taxonomists for standard genome sequencing and annotation.</title>
        <authorList>
            <consortium name="The Broad Institute Genomics Platform"/>
            <consortium name="The Broad Institute Genome Sequencing Center for Infectious Disease"/>
            <person name="Wu L."/>
            <person name="Ma J."/>
        </authorList>
    </citation>
    <scope>NUCLEOTIDE SEQUENCE [LARGE SCALE GENOMIC DNA]</scope>
    <source>
        <strain evidence="5 6">CGMCC 1.10390</strain>
    </source>
</reference>
<comment type="caution">
    <text evidence="5">The sequence shown here is derived from an EMBL/GenBank/DDBJ whole genome shotgun (WGS) entry which is preliminary data.</text>
</comment>
<gene>
    <name evidence="5" type="ORF">ACFSBL_02500</name>
</gene>
<dbReference type="AlphaFoldDB" id="A0ABD6DE84"/>
<evidence type="ECO:0000256" key="1">
    <source>
        <dbReference type="ARBA" id="ARBA00006499"/>
    </source>
</evidence>
<feature type="region of interest" description="Disordered" evidence="3">
    <location>
        <begin position="1"/>
        <end position="25"/>
    </location>
</feature>
<evidence type="ECO:0000256" key="3">
    <source>
        <dbReference type="SAM" id="MobiDB-lite"/>
    </source>
</evidence>
<dbReference type="EMBL" id="JBHUDO010000001">
    <property type="protein sequence ID" value="MFD1644542.1"/>
    <property type="molecule type" value="Genomic_DNA"/>
</dbReference>